<keyword evidence="1" id="KW-1133">Transmembrane helix</keyword>
<keyword evidence="1" id="KW-0812">Transmembrane</keyword>
<keyword evidence="3" id="KW-0540">Nuclease</keyword>
<comment type="caution">
    <text evidence="3">The sequence shown here is derived from an EMBL/GenBank/DDBJ whole genome shotgun (WGS) entry which is preliminary data.</text>
</comment>
<dbReference type="Proteomes" id="UP000823926">
    <property type="component" value="Unassembled WGS sequence"/>
</dbReference>
<dbReference type="InterPro" id="IPR005135">
    <property type="entry name" value="Endo/exonuclease/phosphatase"/>
</dbReference>
<organism evidence="3 4">
    <name type="scientific">Candidatus Rikenella faecigallinarum</name>
    <dbReference type="NCBI Taxonomy" id="2838745"/>
    <lineage>
        <taxon>Bacteria</taxon>
        <taxon>Pseudomonadati</taxon>
        <taxon>Bacteroidota</taxon>
        <taxon>Bacteroidia</taxon>
        <taxon>Bacteroidales</taxon>
        <taxon>Rikenellaceae</taxon>
        <taxon>Rikenella</taxon>
    </lineage>
</organism>
<dbReference type="Gene3D" id="3.60.10.10">
    <property type="entry name" value="Endonuclease/exonuclease/phosphatase"/>
    <property type="match status" value="1"/>
</dbReference>
<keyword evidence="3" id="KW-0255">Endonuclease</keyword>
<evidence type="ECO:0000313" key="3">
    <source>
        <dbReference type="EMBL" id="HIW10407.1"/>
    </source>
</evidence>
<keyword evidence="1" id="KW-0472">Membrane</keyword>
<proteinExistence type="predicted"/>
<dbReference type="SUPFAM" id="SSF56219">
    <property type="entry name" value="DNase I-like"/>
    <property type="match status" value="1"/>
</dbReference>
<protein>
    <submittedName>
        <fullName evidence="3">Endonuclease/exonuclease/phosphatase family protein</fullName>
    </submittedName>
</protein>
<name>A0A9D1QDW9_9BACT</name>
<dbReference type="GO" id="GO:0004519">
    <property type="term" value="F:endonuclease activity"/>
    <property type="evidence" value="ECO:0007669"/>
    <property type="project" value="UniProtKB-KW"/>
</dbReference>
<keyword evidence="3" id="KW-0378">Hydrolase</keyword>
<sequence>MRRLLRILLCFVAGIAVVCALFIGIMWKREWQPAPVETLFRATSDMPCDTLRRGDTLRVLSWNIGYAGLGDDMDFFYDGGTRMRTSVERTRENLAQIIAFIRQQADSLHLDMILLQEVDFDSHRSYGIHEYDSLKKALPGYEGWSAWNYVSDFVPIPISSPMRRVKSGLVTFSRWRPDAAIRYAYPGGFAFPVRLFNLKRCLLSLEIPVWDTTGKVQWAYINNTHNTAYDTGNMRSGEMAFLNRFLHGKRYSLTMGDWNSNPPGYTPSQAAVEDPHFSPLQIEREDFSSDLIFVYDPTTPSTRYGYEPYDRATTTTTLLDFGLCGPGIEPVAFETVDLGFRHSDHNPIIGLFVIR</sequence>
<dbReference type="Pfam" id="PF03372">
    <property type="entry name" value="Exo_endo_phos"/>
    <property type="match status" value="1"/>
</dbReference>
<feature type="transmembrane region" description="Helical" evidence="1">
    <location>
        <begin position="7"/>
        <end position="27"/>
    </location>
</feature>
<evidence type="ECO:0000256" key="1">
    <source>
        <dbReference type="SAM" id="Phobius"/>
    </source>
</evidence>
<dbReference type="AlphaFoldDB" id="A0A9D1QDW9"/>
<evidence type="ECO:0000313" key="4">
    <source>
        <dbReference type="Proteomes" id="UP000823926"/>
    </source>
</evidence>
<reference evidence="3" key="1">
    <citation type="journal article" date="2021" name="PeerJ">
        <title>Extensive microbial diversity within the chicken gut microbiome revealed by metagenomics and culture.</title>
        <authorList>
            <person name="Gilroy R."/>
            <person name="Ravi A."/>
            <person name="Getino M."/>
            <person name="Pursley I."/>
            <person name="Horton D.L."/>
            <person name="Alikhan N.F."/>
            <person name="Baker D."/>
            <person name="Gharbi K."/>
            <person name="Hall N."/>
            <person name="Watson M."/>
            <person name="Adriaenssens E.M."/>
            <person name="Foster-Nyarko E."/>
            <person name="Jarju S."/>
            <person name="Secka A."/>
            <person name="Antonio M."/>
            <person name="Oren A."/>
            <person name="Chaudhuri R.R."/>
            <person name="La Ragione R."/>
            <person name="Hildebrand F."/>
            <person name="Pallen M.J."/>
        </authorList>
    </citation>
    <scope>NUCLEOTIDE SEQUENCE</scope>
    <source>
        <strain evidence="3">ChiBcec15-1070</strain>
    </source>
</reference>
<dbReference type="EMBL" id="DXHL01000016">
    <property type="protein sequence ID" value="HIW10407.1"/>
    <property type="molecule type" value="Genomic_DNA"/>
</dbReference>
<accession>A0A9D1QDW9</accession>
<reference evidence="3" key="2">
    <citation type="submission" date="2021-04" db="EMBL/GenBank/DDBJ databases">
        <authorList>
            <person name="Gilroy R."/>
        </authorList>
    </citation>
    <scope>NUCLEOTIDE SEQUENCE</scope>
    <source>
        <strain evidence="3">ChiBcec15-1070</strain>
    </source>
</reference>
<evidence type="ECO:0000259" key="2">
    <source>
        <dbReference type="Pfam" id="PF03372"/>
    </source>
</evidence>
<gene>
    <name evidence="3" type="ORF">H9888_02795</name>
</gene>
<feature type="domain" description="Endonuclease/exonuclease/phosphatase" evidence="2">
    <location>
        <begin position="60"/>
        <end position="338"/>
    </location>
</feature>
<dbReference type="InterPro" id="IPR036691">
    <property type="entry name" value="Endo/exonu/phosph_ase_sf"/>
</dbReference>